<dbReference type="OrthoDB" id="75172at2759"/>
<gene>
    <name evidence="4" type="primary">Contig3703.g3954</name>
    <name evidence="4" type="ORF">STYLEM_11626</name>
</gene>
<dbReference type="InterPro" id="IPR015943">
    <property type="entry name" value="WD40/YVTN_repeat-like_dom_sf"/>
</dbReference>
<sequence>MNKIDKLLLEIQDENDLLQSMDLDANGVKIQPEHLFDIDTSTFNDIKKLIEKLRKIVNWDNSKTEKIIETLDHKDRDRITWTEFLEWFSNEGKVREKIHNAGLFHSGLTRIVEDINLGYSGENQSKPHGAEFRLSQRRTEYRVESIHYIEVKGGKNSLRIVLCIFENKVAQFFDIRRFKLTKANTFINKSEIASPSTIIQSQTESNFRSRLLKQANTTIKASKLRFNATDSNINERGYQTSQIGNFKNNRLINKVYQSVNDQSQSPDKQSIESSSINMNKTFFVSRNSKINDQFFKMQTLTSNPNQSRNMTANSQRRAFQTPSQKRSGQKNKNFGILGLTPIDDLNSLEFFSKSKDITKILNSEPQPLNERTFDAQVAKQKNSEIMKNLEFQRFTKDLKKIQLRSTTRNDTQEEVKDKNEAPMEALRSFMNPLASQQSMRPKSKGGQIGAFGDQVPPNIKTLMARHNTKQHVQSYFQQMIKKRMNQFDPEEYEAQNDVRKKTERLQTKVFSTKNKIDDLTDLVSDKINIKSLKIKQDSKIVIPTQELSISDKVLVFKQTGQNQSSKKKPYLITAYFHPSTQLLIFSLIDCENKFFSLKQSRKDSLIVEEHQKSYFTPFICTSITIERHKVSKDLIGCFAGVSQFEIVLIDQDTSKFGKIVFKHQIQSGLGPITNVLYNEDSGLILTTFDGVVQNYDAMEFKLVWDYNEHHLTFLEKTTITVCAYSNQLGFLCTGGVDGKLQMFDQSAKIKISQAQKHQNEIIFLHFYDRHFQLISISKDKQISLWDANKLECIQIIKDLAYPSLTFTSACFGPKIDKLYVVNRIAKVFKMKINERVELQVLQTQALINQKDNEPLSRKSISYEEVIHEEGLINQVKMATKNKYEQTKRQIHKQRRSGIPGNVLVSDSSFLVSVFLQPQKNALITIDSDYMMKSWYLETGEIDKTLLIKKDKPLFKNIDAKLQNSNQAKLDYACFNELDPSQLVVCDDDGNVTVNNLYSGTIIFKLTQEESQYQFIQMKFLKGTSNLYLCATTQIGQVLFFTKPLPSSMLNPKSSRGTNSEQYMSQILVKNNVHQGDLYAITSNETYIAIGGMDNKISYWSAFTGSFKSYTKLPTCQDELINTSHENRETYIVGLQFLNLHNNIILAIQNTGDVHIAHPASSKVLKTYAFKTVSNSFMAVNEGIEDSLVVASDSGIVETYKIFEGIEIGPMHQTIQRNQVRFQNSNAKTMTNKMQSFGNQKNKNDSSILEDIFERDEQDINNNKESRVKDYFNFNLNTQDQSSKNVNEFNSSSNNNNSNKLQEIRTRFTKINRWKAHLVDMRQGDQVIKVILIRYLCLTSTAKGEVKLWNLQVHWQQHKIQQLLEDKLNTQDKI</sequence>
<dbReference type="InterPro" id="IPR001680">
    <property type="entry name" value="WD40_rpt"/>
</dbReference>
<dbReference type="InterPro" id="IPR051242">
    <property type="entry name" value="WD-EF-hand_domain"/>
</dbReference>
<dbReference type="InterPro" id="IPR036322">
    <property type="entry name" value="WD40_repeat_dom_sf"/>
</dbReference>
<keyword evidence="5" id="KW-1185">Reference proteome</keyword>
<feature type="repeat" description="WD" evidence="2">
    <location>
        <begin position="754"/>
        <end position="795"/>
    </location>
</feature>
<evidence type="ECO:0000256" key="3">
    <source>
        <dbReference type="SAM" id="MobiDB-lite"/>
    </source>
</evidence>
<keyword evidence="2" id="KW-0853">WD repeat</keyword>
<evidence type="ECO:0000313" key="4">
    <source>
        <dbReference type="EMBL" id="CDW82593.1"/>
    </source>
</evidence>
<dbReference type="PROSITE" id="PS50082">
    <property type="entry name" value="WD_REPEATS_2"/>
    <property type="match status" value="1"/>
</dbReference>
<evidence type="ECO:0000256" key="1">
    <source>
        <dbReference type="ARBA" id="ARBA00022737"/>
    </source>
</evidence>
<dbReference type="PANTHER" id="PTHR44324">
    <property type="entry name" value="WD40 REPEAT DOMAIN 95"/>
    <property type="match status" value="1"/>
</dbReference>
<dbReference type="SUPFAM" id="SSF50978">
    <property type="entry name" value="WD40 repeat-like"/>
    <property type="match status" value="2"/>
</dbReference>
<dbReference type="PANTHER" id="PTHR44324:SF4">
    <property type="entry name" value="WD40 REPEAT DOMAIN 95"/>
    <property type="match status" value="1"/>
</dbReference>
<keyword evidence="1" id="KW-0677">Repeat</keyword>
<evidence type="ECO:0000313" key="5">
    <source>
        <dbReference type="Proteomes" id="UP000039865"/>
    </source>
</evidence>
<protein>
    <submittedName>
        <fullName evidence="4">Outer row dynein assembly protein 16 homolog</fullName>
    </submittedName>
</protein>
<dbReference type="Proteomes" id="UP000039865">
    <property type="component" value="Unassembled WGS sequence"/>
</dbReference>
<organism evidence="4 5">
    <name type="scientific">Stylonychia lemnae</name>
    <name type="common">Ciliate</name>
    <dbReference type="NCBI Taxonomy" id="5949"/>
    <lineage>
        <taxon>Eukaryota</taxon>
        <taxon>Sar</taxon>
        <taxon>Alveolata</taxon>
        <taxon>Ciliophora</taxon>
        <taxon>Intramacronucleata</taxon>
        <taxon>Spirotrichea</taxon>
        <taxon>Stichotrichia</taxon>
        <taxon>Sporadotrichida</taxon>
        <taxon>Oxytrichidae</taxon>
        <taxon>Stylonychinae</taxon>
        <taxon>Stylonychia</taxon>
    </lineage>
</organism>
<dbReference type="Gene3D" id="2.130.10.10">
    <property type="entry name" value="YVTN repeat-like/Quinoprotein amine dehydrogenase"/>
    <property type="match status" value="2"/>
</dbReference>
<proteinExistence type="predicted"/>
<evidence type="ECO:0000256" key="2">
    <source>
        <dbReference type="PROSITE-ProRule" id="PRU00221"/>
    </source>
</evidence>
<dbReference type="InParanoid" id="A0A078ANP9"/>
<name>A0A078ANP9_STYLE</name>
<feature type="region of interest" description="Disordered" evidence="3">
    <location>
        <begin position="300"/>
        <end position="332"/>
    </location>
</feature>
<accession>A0A078ANP9</accession>
<dbReference type="SMART" id="SM00320">
    <property type="entry name" value="WD40"/>
    <property type="match status" value="5"/>
</dbReference>
<reference evidence="4 5" key="1">
    <citation type="submission" date="2014-06" db="EMBL/GenBank/DDBJ databases">
        <authorList>
            <person name="Swart Estienne"/>
        </authorList>
    </citation>
    <scope>NUCLEOTIDE SEQUENCE [LARGE SCALE GENOMIC DNA]</scope>
    <source>
        <strain evidence="4 5">130c</strain>
    </source>
</reference>
<dbReference type="EMBL" id="CCKQ01011053">
    <property type="protein sequence ID" value="CDW82593.1"/>
    <property type="molecule type" value="Genomic_DNA"/>
</dbReference>